<dbReference type="PANTHER" id="PTHR47909">
    <property type="entry name" value="ALPHA/BETA-HYDROLASES SUPERFAMILY PROTEIN"/>
    <property type="match status" value="1"/>
</dbReference>
<dbReference type="RefSeq" id="XP_003059687.1">
    <property type="nucleotide sequence ID" value="XM_003059641.1"/>
</dbReference>
<dbReference type="GeneID" id="9685109"/>
<accession>C1MWT8</accession>
<name>C1MWT8_MICPC</name>
<dbReference type="AlphaFoldDB" id="C1MWT8"/>
<gene>
    <name evidence="1" type="ORF">MICPUCDRAFT_6749</name>
</gene>
<dbReference type="Gene3D" id="3.40.50.1820">
    <property type="entry name" value="alpha/beta hydrolase"/>
    <property type="match status" value="1"/>
</dbReference>
<protein>
    <submittedName>
        <fullName evidence="1">Predicted protein</fullName>
    </submittedName>
</protein>
<proteinExistence type="predicted"/>
<dbReference type="OMA" id="GTPFHTH"/>
<dbReference type="eggNOG" id="ENOG502RZXS">
    <property type="taxonomic scope" value="Eukaryota"/>
</dbReference>
<organism evidence="2">
    <name type="scientific">Micromonas pusilla (strain CCMP1545)</name>
    <name type="common">Picoplanktonic green alga</name>
    <dbReference type="NCBI Taxonomy" id="564608"/>
    <lineage>
        <taxon>Eukaryota</taxon>
        <taxon>Viridiplantae</taxon>
        <taxon>Chlorophyta</taxon>
        <taxon>Mamiellophyceae</taxon>
        <taxon>Mamiellales</taxon>
        <taxon>Mamiellaceae</taxon>
        <taxon>Micromonas</taxon>
    </lineage>
</organism>
<dbReference type="PANTHER" id="PTHR47909:SF2">
    <property type="entry name" value="GPI INOSITOL-DEACYLASE"/>
    <property type="match status" value="1"/>
</dbReference>
<dbReference type="InterPro" id="IPR029058">
    <property type="entry name" value="AB_hydrolase_fold"/>
</dbReference>
<dbReference type="OrthoDB" id="348976at2759"/>
<dbReference type="Proteomes" id="UP000001876">
    <property type="component" value="Unassembled WGS sequence"/>
</dbReference>
<dbReference type="EMBL" id="GG663741">
    <property type="protein sequence ID" value="EEH55639.1"/>
    <property type="molecule type" value="Genomic_DNA"/>
</dbReference>
<feature type="non-terminal residue" evidence="1">
    <location>
        <position position="214"/>
    </location>
</feature>
<evidence type="ECO:0000313" key="2">
    <source>
        <dbReference type="Proteomes" id="UP000001876"/>
    </source>
</evidence>
<sequence>PALIIPGFLSGFQKYEEMRRLLESSTLGLGPIAIAPVTIADWVPTLLGGDFRGILDKVDGAADELLSRSKARKIAIVGHSAGGWLARTWLGRAPYSGGKRYRGVDRCDVLLTLGTPHYSLEAYPTLALTNFRYPGAFERGVRYVSVCGAGEIGADFDLLALLRGGAGVDGDGVTPIARALLDGSETLVLDGVAHQPGGEDDAPWYGSPGVVEKW</sequence>
<reference evidence="1 2" key="1">
    <citation type="journal article" date="2009" name="Science">
        <title>Green evolution and dynamic adaptations revealed by genomes of the marine picoeukaryotes Micromonas.</title>
        <authorList>
            <person name="Worden A.Z."/>
            <person name="Lee J.H."/>
            <person name="Mock T."/>
            <person name="Rouze P."/>
            <person name="Simmons M.P."/>
            <person name="Aerts A.L."/>
            <person name="Allen A.E."/>
            <person name="Cuvelier M.L."/>
            <person name="Derelle E."/>
            <person name="Everett M.V."/>
            <person name="Foulon E."/>
            <person name="Grimwood J."/>
            <person name="Gundlach H."/>
            <person name="Henrissat B."/>
            <person name="Napoli C."/>
            <person name="McDonald S.M."/>
            <person name="Parker M.S."/>
            <person name="Rombauts S."/>
            <person name="Salamov A."/>
            <person name="Von Dassow P."/>
            <person name="Badger J.H."/>
            <person name="Coutinho P.M."/>
            <person name="Demir E."/>
            <person name="Dubchak I."/>
            <person name="Gentemann C."/>
            <person name="Eikrem W."/>
            <person name="Gready J.E."/>
            <person name="John U."/>
            <person name="Lanier W."/>
            <person name="Lindquist E.A."/>
            <person name="Lucas S."/>
            <person name="Mayer K.F."/>
            <person name="Moreau H."/>
            <person name="Not F."/>
            <person name="Otillar R."/>
            <person name="Panaud O."/>
            <person name="Pangilinan J."/>
            <person name="Paulsen I."/>
            <person name="Piegu B."/>
            <person name="Poliakov A."/>
            <person name="Robbens S."/>
            <person name="Schmutz J."/>
            <person name="Toulza E."/>
            <person name="Wyss T."/>
            <person name="Zelensky A."/>
            <person name="Zhou K."/>
            <person name="Armbrust E.V."/>
            <person name="Bhattacharya D."/>
            <person name="Goodenough U.W."/>
            <person name="Van de Peer Y."/>
            <person name="Grigoriev I.V."/>
        </authorList>
    </citation>
    <scope>NUCLEOTIDE SEQUENCE [LARGE SCALE GENOMIC DNA]</scope>
    <source>
        <strain evidence="1 2">CCMP1545</strain>
    </source>
</reference>
<dbReference type="KEGG" id="mpp:MICPUCDRAFT_6749"/>
<keyword evidence="2" id="KW-1185">Reference proteome</keyword>
<dbReference type="SUPFAM" id="SSF53474">
    <property type="entry name" value="alpha/beta-Hydrolases"/>
    <property type="match status" value="1"/>
</dbReference>
<evidence type="ECO:0000313" key="1">
    <source>
        <dbReference type="EMBL" id="EEH55639.1"/>
    </source>
</evidence>
<feature type="non-terminal residue" evidence="1">
    <location>
        <position position="1"/>
    </location>
</feature>